<name>A0A562IVW6_9ACTN</name>
<dbReference type="RefSeq" id="WP_153361460.1">
    <property type="nucleotide sequence ID" value="NZ_JABGDC010000142.1"/>
</dbReference>
<protein>
    <submittedName>
        <fullName evidence="6">TetR family transcriptional regulator</fullName>
    </submittedName>
</protein>
<feature type="DNA-binding region" description="H-T-H motif" evidence="4">
    <location>
        <begin position="58"/>
        <end position="77"/>
    </location>
</feature>
<organism evidence="6 7">
    <name type="scientific">Modestobacter roseus</name>
    <dbReference type="NCBI Taxonomy" id="1181884"/>
    <lineage>
        <taxon>Bacteria</taxon>
        <taxon>Bacillati</taxon>
        <taxon>Actinomycetota</taxon>
        <taxon>Actinomycetes</taxon>
        <taxon>Geodermatophilales</taxon>
        <taxon>Geodermatophilaceae</taxon>
        <taxon>Modestobacter</taxon>
    </lineage>
</organism>
<dbReference type="InterPro" id="IPR001647">
    <property type="entry name" value="HTH_TetR"/>
</dbReference>
<evidence type="ECO:0000256" key="2">
    <source>
        <dbReference type="ARBA" id="ARBA00023125"/>
    </source>
</evidence>
<keyword evidence="2 4" id="KW-0238">DNA-binding</keyword>
<gene>
    <name evidence="6" type="ORF">JD78_03736</name>
</gene>
<dbReference type="OrthoDB" id="155497at2"/>
<dbReference type="PRINTS" id="PR00455">
    <property type="entry name" value="HTHTETR"/>
</dbReference>
<dbReference type="GO" id="GO:0003700">
    <property type="term" value="F:DNA-binding transcription factor activity"/>
    <property type="evidence" value="ECO:0007669"/>
    <property type="project" value="TreeGrafter"/>
</dbReference>
<evidence type="ECO:0000256" key="1">
    <source>
        <dbReference type="ARBA" id="ARBA00023015"/>
    </source>
</evidence>
<evidence type="ECO:0000256" key="4">
    <source>
        <dbReference type="PROSITE-ProRule" id="PRU00335"/>
    </source>
</evidence>
<keyword evidence="3" id="KW-0804">Transcription</keyword>
<dbReference type="InterPro" id="IPR009057">
    <property type="entry name" value="Homeodomain-like_sf"/>
</dbReference>
<dbReference type="InterPro" id="IPR050109">
    <property type="entry name" value="HTH-type_TetR-like_transc_reg"/>
</dbReference>
<sequence>MTGPRDEQDWAAATAALNVAELVSERRAAKVRPTRVVAERLVSAAMTLFAERGFEAVTVQEIAERAGVTSRTFFRYYPTKETVVVDLFDRSNTRLVELIRTTPADNGVQDMLRDAVGRWFQEYEDFYRATTAITEASPSLQSAVLLRSTTWEEHLADVLRERFPELDDDVRWALALLTFGVLRVAHQKATARNISYEKAAFDVFEALAAVSRDPR</sequence>
<dbReference type="Pfam" id="PF00440">
    <property type="entry name" value="TetR_N"/>
    <property type="match status" value="1"/>
</dbReference>
<dbReference type="SUPFAM" id="SSF46689">
    <property type="entry name" value="Homeodomain-like"/>
    <property type="match status" value="1"/>
</dbReference>
<reference evidence="6 7" key="1">
    <citation type="submission" date="2019-07" db="EMBL/GenBank/DDBJ databases">
        <title>R&amp;d 2014.</title>
        <authorList>
            <person name="Klenk H.-P."/>
        </authorList>
    </citation>
    <scope>NUCLEOTIDE SEQUENCE [LARGE SCALE GENOMIC DNA]</scope>
    <source>
        <strain evidence="6 7">DSM 45764</strain>
    </source>
</reference>
<proteinExistence type="predicted"/>
<dbReference type="GO" id="GO:0000976">
    <property type="term" value="F:transcription cis-regulatory region binding"/>
    <property type="evidence" value="ECO:0007669"/>
    <property type="project" value="TreeGrafter"/>
</dbReference>
<dbReference type="PANTHER" id="PTHR30055:SF238">
    <property type="entry name" value="MYCOFACTOCIN BIOSYNTHESIS TRANSCRIPTIONAL REGULATOR MFTR-RELATED"/>
    <property type="match status" value="1"/>
</dbReference>
<evidence type="ECO:0000313" key="6">
    <source>
        <dbReference type="EMBL" id="TWH75181.1"/>
    </source>
</evidence>
<evidence type="ECO:0000259" key="5">
    <source>
        <dbReference type="PROSITE" id="PS50977"/>
    </source>
</evidence>
<feature type="domain" description="HTH tetR-type" evidence="5">
    <location>
        <begin position="35"/>
        <end position="95"/>
    </location>
</feature>
<dbReference type="Gene3D" id="1.10.357.10">
    <property type="entry name" value="Tetracycline Repressor, domain 2"/>
    <property type="match status" value="1"/>
</dbReference>
<accession>A0A562IVW6</accession>
<keyword evidence="7" id="KW-1185">Reference proteome</keyword>
<dbReference type="PANTHER" id="PTHR30055">
    <property type="entry name" value="HTH-TYPE TRANSCRIPTIONAL REGULATOR RUTR"/>
    <property type="match status" value="1"/>
</dbReference>
<comment type="caution">
    <text evidence="6">The sequence shown here is derived from an EMBL/GenBank/DDBJ whole genome shotgun (WGS) entry which is preliminary data.</text>
</comment>
<evidence type="ECO:0000256" key="3">
    <source>
        <dbReference type="ARBA" id="ARBA00023163"/>
    </source>
</evidence>
<dbReference type="EMBL" id="VLKF01000001">
    <property type="protein sequence ID" value="TWH75181.1"/>
    <property type="molecule type" value="Genomic_DNA"/>
</dbReference>
<dbReference type="PROSITE" id="PS50977">
    <property type="entry name" value="HTH_TETR_2"/>
    <property type="match status" value="1"/>
</dbReference>
<evidence type="ECO:0000313" key="7">
    <source>
        <dbReference type="Proteomes" id="UP000321490"/>
    </source>
</evidence>
<dbReference type="Proteomes" id="UP000321490">
    <property type="component" value="Unassembled WGS sequence"/>
</dbReference>
<dbReference type="AlphaFoldDB" id="A0A562IVW6"/>
<keyword evidence="1" id="KW-0805">Transcription regulation</keyword>